<protein>
    <submittedName>
        <fullName evidence="2">Uncharacterized protein</fullName>
    </submittedName>
</protein>
<organism evidence="2 3">
    <name type="scientific">Strigomonas culicis</name>
    <dbReference type="NCBI Taxonomy" id="28005"/>
    <lineage>
        <taxon>Eukaryota</taxon>
        <taxon>Discoba</taxon>
        <taxon>Euglenozoa</taxon>
        <taxon>Kinetoplastea</taxon>
        <taxon>Metakinetoplastina</taxon>
        <taxon>Trypanosomatida</taxon>
        <taxon>Trypanosomatidae</taxon>
        <taxon>Strigomonadinae</taxon>
        <taxon>Strigomonas</taxon>
    </lineage>
</organism>
<feature type="compositionally biased region" description="Polar residues" evidence="1">
    <location>
        <begin position="64"/>
        <end position="74"/>
    </location>
</feature>
<feature type="compositionally biased region" description="Polar residues" evidence="1">
    <location>
        <begin position="9"/>
        <end position="25"/>
    </location>
</feature>
<evidence type="ECO:0000313" key="3">
    <source>
        <dbReference type="Proteomes" id="UP000015354"/>
    </source>
</evidence>
<reference evidence="2 3" key="1">
    <citation type="journal article" date="2013" name="PLoS ONE">
        <title>Predicting the Proteins of Angomonas deanei, Strigomonas culicis and Their Respective Endosymbionts Reveals New Aspects of the Trypanosomatidae Family.</title>
        <authorList>
            <person name="Motta M.C."/>
            <person name="Martins A.C."/>
            <person name="de Souza S.S."/>
            <person name="Catta-Preta C.M."/>
            <person name="Silva R."/>
            <person name="Klein C.C."/>
            <person name="de Almeida L.G."/>
            <person name="de Lima Cunha O."/>
            <person name="Ciapina L.P."/>
            <person name="Brocchi M."/>
            <person name="Colabardini A.C."/>
            <person name="de Araujo Lima B."/>
            <person name="Machado C.R."/>
            <person name="de Almeida Soares C.M."/>
            <person name="Probst C.M."/>
            <person name="de Menezes C.B."/>
            <person name="Thompson C.E."/>
            <person name="Bartholomeu D.C."/>
            <person name="Gradia D.F."/>
            <person name="Pavoni D.P."/>
            <person name="Grisard E.C."/>
            <person name="Fantinatti-Garboggini F."/>
            <person name="Marchini F.K."/>
            <person name="Rodrigues-Luiz G.F."/>
            <person name="Wagner G."/>
            <person name="Goldman G.H."/>
            <person name="Fietto J.L."/>
            <person name="Elias M.C."/>
            <person name="Goldman M.H."/>
            <person name="Sagot M.F."/>
            <person name="Pereira M."/>
            <person name="Stoco P.H."/>
            <person name="de Mendonca-Neto R.P."/>
            <person name="Teixeira S.M."/>
            <person name="Maciel T.E."/>
            <person name="de Oliveira Mendes T.A."/>
            <person name="Urmenyi T.P."/>
            <person name="de Souza W."/>
            <person name="Schenkman S."/>
            <person name="de Vasconcelos A.T."/>
        </authorList>
    </citation>
    <scope>NUCLEOTIDE SEQUENCE [LARGE SCALE GENOMIC DNA]</scope>
</reference>
<comment type="caution">
    <text evidence="2">The sequence shown here is derived from an EMBL/GenBank/DDBJ whole genome shotgun (WGS) entry which is preliminary data.</text>
</comment>
<name>S9USW6_9TRYP</name>
<feature type="region of interest" description="Disordered" evidence="1">
    <location>
        <begin position="227"/>
        <end position="267"/>
    </location>
</feature>
<dbReference type="Proteomes" id="UP000015354">
    <property type="component" value="Unassembled WGS sequence"/>
</dbReference>
<proteinExistence type="predicted"/>
<feature type="region of interest" description="Disordered" evidence="1">
    <location>
        <begin position="1"/>
        <end position="91"/>
    </location>
</feature>
<dbReference type="EMBL" id="ATMH01010389">
    <property type="protein sequence ID" value="EPY17621.1"/>
    <property type="molecule type" value="Genomic_DNA"/>
</dbReference>
<evidence type="ECO:0000313" key="2">
    <source>
        <dbReference type="EMBL" id="EPY17621.1"/>
    </source>
</evidence>
<gene>
    <name evidence="2" type="ORF">STCU_10508</name>
</gene>
<sequence length="267" mass="28023">MRQRMYGDSPTSPCRSAVDSQSESGTPPPPPVRGSASMFARYVEKHKQSRSGSSPLPGRALEASASQPCYSSHGNPILDHSNTTTTTNDAVSNTKRQSASCSSLSSSSSNGNIAQNNSCSCHCINVDVLEPSIAQRSDNVCFRLTNVGMCGAASQSSYNHSLSLSPAEKGKPGGGRGGVPAQTPSRGRYASIPSPARKAATDTDTARGADRTLDAASRVHVKLCMSPSPARCLPQHPSSENAARPPQNRLRSVTDMEKDSPQSPVPL</sequence>
<accession>S9USW6</accession>
<feature type="compositionally biased region" description="Basic and acidic residues" evidence="1">
    <location>
        <begin position="199"/>
        <end position="209"/>
    </location>
</feature>
<evidence type="ECO:0000256" key="1">
    <source>
        <dbReference type="SAM" id="MobiDB-lite"/>
    </source>
</evidence>
<dbReference type="AlphaFoldDB" id="S9USW6"/>
<feature type="region of interest" description="Disordered" evidence="1">
    <location>
        <begin position="160"/>
        <end position="209"/>
    </location>
</feature>
<keyword evidence="3" id="KW-1185">Reference proteome</keyword>